<accession>A0A9Q1Q480</accession>
<feature type="coiled-coil region" evidence="1">
    <location>
        <begin position="267"/>
        <end position="301"/>
    </location>
</feature>
<proteinExistence type="predicted"/>
<dbReference type="OrthoDB" id="1761837at2759"/>
<evidence type="ECO:0000256" key="1">
    <source>
        <dbReference type="SAM" id="Coils"/>
    </source>
</evidence>
<dbReference type="EMBL" id="JAKOGI010000985">
    <property type="protein sequence ID" value="KAJ8428653.1"/>
    <property type="molecule type" value="Genomic_DNA"/>
</dbReference>
<keyword evidence="3" id="KW-1185">Reference proteome</keyword>
<evidence type="ECO:0000313" key="2">
    <source>
        <dbReference type="EMBL" id="KAJ8428653.1"/>
    </source>
</evidence>
<keyword evidence="1" id="KW-0175">Coiled coil</keyword>
<sequence length="338" mass="38316">MIPKENEATYLVRTFQGTKSHLILGIDVAIPVRHIPTILIQSIAPATNLIKEVKKHFDRSPTEIRRQKLKSIINRNVNRQDKSPTKIYKPSLKKITESPLEVAKNIINVLDVNPNPTECMVIPFFLNFRHTFYPNVRTQRCKLQGGIGTRSFAIRKSNGICCPNNDEVEYAHRSNAPSLVSHPQCPFRAPQEGIYVFNVDVAIKRGVDGTPLENYIEGLIKQACDLKDLHESKCGRLIAKEQGTYRIKVQGELDKASQLLNVEGAHYEAIAAKLKQMESRCEELLKELQLLEDQKKDRSTQGQIEIINVTKVMDVAIKGTLEKAKAYILESFEDLKNF</sequence>
<organism evidence="2 3">
    <name type="scientific">Carnegiea gigantea</name>
    <dbReference type="NCBI Taxonomy" id="171969"/>
    <lineage>
        <taxon>Eukaryota</taxon>
        <taxon>Viridiplantae</taxon>
        <taxon>Streptophyta</taxon>
        <taxon>Embryophyta</taxon>
        <taxon>Tracheophyta</taxon>
        <taxon>Spermatophyta</taxon>
        <taxon>Magnoliopsida</taxon>
        <taxon>eudicotyledons</taxon>
        <taxon>Gunneridae</taxon>
        <taxon>Pentapetalae</taxon>
        <taxon>Caryophyllales</taxon>
        <taxon>Cactineae</taxon>
        <taxon>Cactaceae</taxon>
        <taxon>Cactoideae</taxon>
        <taxon>Echinocereeae</taxon>
        <taxon>Carnegiea</taxon>
    </lineage>
</organism>
<evidence type="ECO:0000313" key="3">
    <source>
        <dbReference type="Proteomes" id="UP001153076"/>
    </source>
</evidence>
<reference evidence="2" key="1">
    <citation type="submission" date="2022-04" db="EMBL/GenBank/DDBJ databases">
        <title>Carnegiea gigantea Genome sequencing and assembly v2.</title>
        <authorList>
            <person name="Copetti D."/>
            <person name="Sanderson M.J."/>
            <person name="Burquez A."/>
            <person name="Wojciechowski M.F."/>
        </authorList>
    </citation>
    <scope>NUCLEOTIDE SEQUENCE</scope>
    <source>
        <strain evidence="2">SGP5-SGP5p</strain>
        <tissue evidence="2">Aerial part</tissue>
    </source>
</reference>
<dbReference type="Proteomes" id="UP001153076">
    <property type="component" value="Unassembled WGS sequence"/>
</dbReference>
<dbReference type="AlphaFoldDB" id="A0A9Q1Q480"/>
<gene>
    <name evidence="2" type="ORF">Cgig2_020377</name>
</gene>
<comment type="caution">
    <text evidence="2">The sequence shown here is derived from an EMBL/GenBank/DDBJ whole genome shotgun (WGS) entry which is preliminary data.</text>
</comment>
<protein>
    <submittedName>
        <fullName evidence="2">Uncharacterized protein</fullName>
    </submittedName>
</protein>
<name>A0A9Q1Q480_9CARY</name>